<dbReference type="SUPFAM" id="SSF103481">
    <property type="entry name" value="Multidrug resistance efflux transporter EmrE"/>
    <property type="match status" value="2"/>
</dbReference>
<evidence type="ECO:0000256" key="5">
    <source>
        <dbReference type="SAM" id="Phobius"/>
    </source>
</evidence>
<dbReference type="InterPro" id="IPR000620">
    <property type="entry name" value="EamA_dom"/>
</dbReference>
<evidence type="ECO:0000256" key="3">
    <source>
        <dbReference type="ARBA" id="ARBA00022989"/>
    </source>
</evidence>
<organism evidence="7 8">
    <name type="scientific">Inmirania thermothiophila</name>
    <dbReference type="NCBI Taxonomy" id="1750597"/>
    <lineage>
        <taxon>Bacteria</taxon>
        <taxon>Pseudomonadati</taxon>
        <taxon>Pseudomonadota</taxon>
        <taxon>Gammaproteobacteria</taxon>
        <taxon>Chromatiales</taxon>
        <taxon>Ectothiorhodospiraceae</taxon>
        <taxon>Inmirania</taxon>
    </lineage>
</organism>
<keyword evidence="2 5" id="KW-0812">Transmembrane</keyword>
<evidence type="ECO:0000256" key="1">
    <source>
        <dbReference type="ARBA" id="ARBA00004141"/>
    </source>
</evidence>
<feature type="domain" description="EamA" evidence="6">
    <location>
        <begin position="153"/>
        <end position="279"/>
    </location>
</feature>
<keyword evidence="8" id="KW-1185">Reference proteome</keyword>
<feature type="domain" description="EamA" evidence="6">
    <location>
        <begin position="13"/>
        <end position="143"/>
    </location>
</feature>
<evidence type="ECO:0000256" key="2">
    <source>
        <dbReference type="ARBA" id="ARBA00022692"/>
    </source>
</evidence>
<feature type="transmembrane region" description="Helical" evidence="5">
    <location>
        <begin position="43"/>
        <end position="60"/>
    </location>
</feature>
<dbReference type="Proteomes" id="UP000276634">
    <property type="component" value="Unassembled WGS sequence"/>
</dbReference>
<feature type="transmembrane region" description="Helical" evidence="5">
    <location>
        <begin position="72"/>
        <end position="90"/>
    </location>
</feature>
<dbReference type="RefSeq" id="WP_211331952.1">
    <property type="nucleotide sequence ID" value="NZ_RJVI01000002.1"/>
</dbReference>
<feature type="transmembrane region" description="Helical" evidence="5">
    <location>
        <begin position="12"/>
        <end position="31"/>
    </location>
</feature>
<gene>
    <name evidence="7" type="ORF">EDC57_1971</name>
</gene>
<dbReference type="PANTHER" id="PTHR22911">
    <property type="entry name" value="ACYL-MALONYL CONDENSING ENZYME-RELATED"/>
    <property type="match status" value="1"/>
</dbReference>
<dbReference type="GO" id="GO:0016020">
    <property type="term" value="C:membrane"/>
    <property type="evidence" value="ECO:0007669"/>
    <property type="project" value="UniProtKB-SubCell"/>
</dbReference>
<feature type="transmembrane region" description="Helical" evidence="5">
    <location>
        <begin position="264"/>
        <end position="281"/>
    </location>
</feature>
<evidence type="ECO:0000259" key="6">
    <source>
        <dbReference type="Pfam" id="PF00892"/>
    </source>
</evidence>
<dbReference type="PANTHER" id="PTHR22911:SF6">
    <property type="entry name" value="SOLUTE CARRIER FAMILY 35 MEMBER G1"/>
    <property type="match status" value="1"/>
</dbReference>
<protein>
    <submittedName>
        <fullName evidence="7">EamA-like transporter family protein</fullName>
    </submittedName>
</protein>
<proteinExistence type="predicted"/>
<feature type="transmembrane region" description="Helical" evidence="5">
    <location>
        <begin position="208"/>
        <end position="227"/>
    </location>
</feature>
<reference evidence="7 8" key="1">
    <citation type="submission" date="2018-11" db="EMBL/GenBank/DDBJ databases">
        <title>Genomic Encyclopedia of Type Strains, Phase IV (KMG-IV): sequencing the most valuable type-strain genomes for metagenomic binning, comparative biology and taxonomic classification.</title>
        <authorList>
            <person name="Goeker M."/>
        </authorList>
    </citation>
    <scope>NUCLEOTIDE SEQUENCE [LARGE SCALE GENOMIC DNA]</scope>
    <source>
        <strain evidence="7 8">DSM 100275</strain>
    </source>
</reference>
<evidence type="ECO:0000256" key="4">
    <source>
        <dbReference type="ARBA" id="ARBA00023136"/>
    </source>
</evidence>
<evidence type="ECO:0000313" key="8">
    <source>
        <dbReference type="Proteomes" id="UP000276634"/>
    </source>
</evidence>
<evidence type="ECO:0000313" key="7">
    <source>
        <dbReference type="EMBL" id="ROR32760.1"/>
    </source>
</evidence>
<dbReference type="EMBL" id="RJVI01000002">
    <property type="protein sequence ID" value="ROR32760.1"/>
    <property type="molecule type" value="Genomic_DNA"/>
</dbReference>
<dbReference type="InterPro" id="IPR037185">
    <property type="entry name" value="EmrE-like"/>
</dbReference>
<sequence>MPPADAGRRALAGGLLVTGSALTFALMGAAIRTVSAELPNPMVVFFRNLLGLAVLLPWIVRARRAGLATARPGLHLLRAAAGLAAMYGFFHALARLPLATAVLLSFTAPLFIPFIARAWLGEPLPPAVLAASGIGFVGVWLVLAPSGGIEPAAVAALAAGASAALAMVTVRRLSFTEPPLRIVAWYGLLCTAASAPPALAAWRAPDAGAWLLLIAIGALASTGQLLLTRGYALAPAARIGPFSYTSVLFATALGWALWGELPHPTAWIGAALVVAAGVLATRGAGIMRRRPHQEPTPT</sequence>
<accession>A0A3N1Y1R1</accession>
<comment type="caution">
    <text evidence="7">The sequence shown here is derived from an EMBL/GenBank/DDBJ whole genome shotgun (WGS) entry which is preliminary data.</text>
</comment>
<feature type="transmembrane region" description="Helical" evidence="5">
    <location>
        <begin position="239"/>
        <end position="258"/>
    </location>
</feature>
<feature type="transmembrane region" description="Helical" evidence="5">
    <location>
        <begin position="127"/>
        <end position="146"/>
    </location>
</feature>
<comment type="subcellular location">
    <subcellularLocation>
        <location evidence="1">Membrane</location>
        <topology evidence="1">Multi-pass membrane protein</topology>
    </subcellularLocation>
</comment>
<feature type="transmembrane region" description="Helical" evidence="5">
    <location>
        <begin position="96"/>
        <end position="120"/>
    </location>
</feature>
<keyword evidence="3 5" id="KW-1133">Transmembrane helix</keyword>
<dbReference type="Pfam" id="PF00892">
    <property type="entry name" value="EamA"/>
    <property type="match status" value="2"/>
</dbReference>
<feature type="transmembrane region" description="Helical" evidence="5">
    <location>
        <begin position="152"/>
        <end position="170"/>
    </location>
</feature>
<dbReference type="AlphaFoldDB" id="A0A3N1Y1R1"/>
<feature type="transmembrane region" description="Helical" evidence="5">
    <location>
        <begin position="182"/>
        <end position="202"/>
    </location>
</feature>
<name>A0A3N1Y1R1_9GAMM</name>
<keyword evidence="4 5" id="KW-0472">Membrane</keyword>